<evidence type="ECO:0000313" key="2">
    <source>
        <dbReference type="Proteomes" id="UP000268093"/>
    </source>
</evidence>
<reference evidence="1 2" key="1">
    <citation type="journal article" date="2018" name="New Phytol.">
        <title>Phylogenomics of Endogonaceae and evolution of mycorrhizas within Mucoromycota.</title>
        <authorList>
            <person name="Chang Y."/>
            <person name="Desiro A."/>
            <person name="Na H."/>
            <person name="Sandor L."/>
            <person name="Lipzen A."/>
            <person name="Clum A."/>
            <person name="Barry K."/>
            <person name="Grigoriev I.V."/>
            <person name="Martin F.M."/>
            <person name="Stajich J.E."/>
            <person name="Smith M.E."/>
            <person name="Bonito G."/>
            <person name="Spatafora J.W."/>
        </authorList>
    </citation>
    <scope>NUCLEOTIDE SEQUENCE [LARGE SCALE GENOMIC DNA]</scope>
    <source>
        <strain evidence="1 2">GMNB39</strain>
    </source>
</reference>
<dbReference type="Proteomes" id="UP000268093">
    <property type="component" value="Unassembled WGS sequence"/>
</dbReference>
<proteinExistence type="predicted"/>
<keyword evidence="2" id="KW-1185">Reference proteome</keyword>
<gene>
    <name evidence="1" type="ORF">BC936DRAFT_137324</name>
</gene>
<dbReference type="AlphaFoldDB" id="A0A433CXM5"/>
<accession>A0A433CXM5</accession>
<comment type="caution">
    <text evidence="1">The sequence shown here is derived from an EMBL/GenBank/DDBJ whole genome shotgun (WGS) entry which is preliminary data.</text>
</comment>
<evidence type="ECO:0000313" key="1">
    <source>
        <dbReference type="EMBL" id="RUP43342.1"/>
    </source>
</evidence>
<dbReference type="GO" id="GO:0032981">
    <property type="term" value="P:mitochondrial respiratory chain complex I assembly"/>
    <property type="evidence" value="ECO:0007669"/>
    <property type="project" value="InterPro"/>
</dbReference>
<dbReference type="InterPro" id="IPR034595">
    <property type="entry name" value="NDUFAF8"/>
</dbReference>
<name>A0A433CXM5_9FUNG</name>
<dbReference type="PANTHER" id="PTHR34561">
    <property type="entry name" value="NADH DEHYDROGENASE [UBIQUINONE] 1 ALPHA SUBCOMPLEX ASSEMBLY FACTOR 8"/>
    <property type="match status" value="1"/>
</dbReference>
<dbReference type="GO" id="GO:0005739">
    <property type="term" value="C:mitochondrion"/>
    <property type="evidence" value="ECO:0007669"/>
    <property type="project" value="InterPro"/>
</dbReference>
<sequence length="158" mass="17823">MWGVLRVAALRVGCSGRARACLQRSNSILIAFGSSKSRLANYLPFVTACHHNSSLLLFPPSVYEDKREEDRRCFRKGSRGMLHSGIFIVIDAFHITSRAYSHSSTTIATKAAAYGKCITNHLQDVQKDICSAEFQQFKTCVQKSVSLSLWYFQFARMF</sequence>
<organism evidence="1 2">
    <name type="scientific">Jimgerdemannia flammicorona</name>
    <dbReference type="NCBI Taxonomy" id="994334"/>
    <lineage>
        <taxon>Eukaryota</taxon>
        <taxon>Fungi</taxon>
        <taxon>Fungi incertae sedis</taxon>
        <taxon>Mucoromycota</taxon>
        <taxon>Mucoromycotina</taxon>
        <taxon>Endogonomycetes</taxon>
        <taxon>Endogonales</taxon>
        <taxon>Endogonaceae</taxon>
        <taxon>Jimgerdemannia</taxon>
    </lineage>
</organism>
<dbReference type="OrthoDB" id="428822at2759"/>
<dbReference type="PANTHER" id="PTHR34561:SF1">
    <property type="entry name" value="NADH DEHYDROGENASE [UBIQUINONE] 1 ALPHA SUBCOMPLEX ASSEMBLY FACTOR 8"/>
    <property type="match status" value="1"/>
</dbReference>
<protein>
    <submittedName>
        <fullName evidence="1">Uncharacterized protein</fullName>
    </submittedName>
</protein>
<dbReference type="EMBL" id="RBNI01011220">
    <property type="protein sequence ID" value="RUP43342.1"/>
    <property type="molecule type" value="Genomic_DNA"/>
</dbReference>